<organism evidence="2 3">
    <name type="scientific">Parendozoicomonas haliclonae</name>
    <dbReference type="NCBI Taxonomy" id="1960125"/>
    <lineage>
        <taxon>Bacteria</taxon>
        <taxon>Pseudomonadati</taxon>
        <taxon>Pseudomonadota</taxon>
        <taxon>Gammaproteobacteria</taxon>
        <taxon>Oceanospirillales</taxon>
        <taxon>Endozoicomonadaceae</taxon>
        <taxon>Parendozoicomonas</taxon>
    </lineage>
</organism>
<reference evidence="2 3" key="1">
    <citation type="submission" date="2017-03" db="EMBL/GenBank/DDBJ databases">
        <authorList>
            <person name="Afonso C.L."/>
            <person name="Miller P.J."/>
            <person name="Scott M.A."/>
            <person name="Spackman E."/>
            <person name="Goraichik I."/>
            <person name="Dimitrov K.M."/>
            <person name="Suarez D.L."/>
            <person name="Swayne D.E."/>
        </authorList>
    </citation>
    <scope>NUCLEOTIDE SEQUENCE [LARGE SCALE GENOMIC DNA]</scope>
    <source>
        <strain evidence="2">SB41UT1</strain>
    </source>
</reference>
<dbReference type="InterPro" id="IPR016084">
    <property type="entry name" value="Haem_Oase-like_multi-hlx"/>
</dbReference>
<sequence>MNTSRLGSSHSYDFMFLIPPSVTSSESEPGSDGGAGGATSLSENHDTPPFHPLPDSDRTDWTLSVANRPVHALPTFRKVLKDVEPMTSRIVNSLFIKRLEKRTLLPCEVMQFMMARKELFEIVEQAPLLERLGSNYGADQPRLWSCLPRGHAVSEDIQQLREITPDCQLEPMLRGGIDEYRRRFEKVKGCPVLIMAHYFCLYGAELVGGPKIERQLHEYEQLKNLQSLSLSWEKAGIDQPRALEHISLLVDRIVYEHDAKHGGSIFDSFSVEFQTVYNIYIGLFEWSTIPAP</sequence>
<feature type="compositionally biased region" description="Basic and acidic residues" evidence="1">
    <location>
        <begin position="43"/>
        <end position="58"/>
    </location>
</feature>
<protein>
    <recommendedName>
        <fullName evidence="4">Heme oxygenase</fullName>
    </recommendedName>
</protein>
<evidence type="ECO:0000256" key="1">
    <source>
        <dbReference type="SAM" id="MobiDB-lite"/>
    </source>
</evidence>
<accession>A0A1X7AKL8</accession>
<keyword evidence="3" id="KW-1185">Reference proteome</keyword>
<evidence type="ECO:0000313" key="3">
    <source>
        <dbReference type="Proteomes" id="UP000196573"/>
    </source>
</evidence>
<gene>
    <name evidence="2" type="ORF">EHSB41UT_02605</name>
</gene>
<evidence type="ECO:0000313" key="2">
    <source>
        <dbReference type="EMBL" id="SMA47927.1"/>
    </source>
</evidence>
<proteinExistence type="predicted"/>
<evidence type="ECO:0008006" key="4">
    <source>
        <dbReference type="Google" id="ProtNLM"/>
    </source>
</evidence>
<feature type="region of interest" description="Disordered" evidence="1">
    <location>
        <begin position="21"/>
        <end position="58"/>
    </location>
</feature>
<dbReference type="EMBL" id="FWPT01000005">
    <property type="protein sequence ID" value="SMA47927.1"/>
    <property type="molecule type" value="Genomic_DNA"/>
</dbReference>
<name>A0A1X7AKL8_9GAMM</name>
<dbReference type="Gene3D" id="1.20.910.10">
    <property type="entry name" value="Heme oxygenase-like"/>
    <property type="match status" value="1"/>
</dbReference>
<dbReference type="AlphaFoldDB" id="A0A1X7AKL8"/>
<dbReference type="RefSeq" id="WP_133060507.1">
    <property type="nucleotide sequence ID" value="NZ_CBCSCN010000003.1"/>
</dbReference>
<dbReference type="Proteomes" id="UP000196573">
    <property type="component" value="Unassembled WGS sequence"/>
</dbReference>